<evidence type="ECO:0000259" key="7">
    <source>
        <dbReference type="PROSITE" id="PS50850"/>
    </source>
</evidence>
<dbReference type="CDD" id="cd17323">
    <property type="entry name" value="MFS_Tpo1_MDR_like"/>
    <property type="match status" value="1"/>
</dbReference>
<dbReference type="Gene3D" id="1.20.1250.20">
    <property type="entry name" value="MFS general substrate transporter like domains"/>
    <property type="match status" value="1"/>
</dbReference>
<dbReference type="GO" id="GO:0022857">
    <property type="term" value="F:transmembrane transporter activity"/>
    <property type="evidence" value="ECO:0007669"/>
    <property type="project" value="InterPro"/>
</dbReference>
<sequence length="542" mass="59495">MMADTKATANCGSEKSLSDDVEKEGMGAPTGGVEDLEEKKPKGGVTASGDRALVLTDLDSGLVGWDNDNDPDNPQHWTKGQKWFLMFWIISMSTFSPMASSLCAPGTSLTLEEFGLTSRTIGTLMISIYVLGYAVGPLFLAPLSEMYGRVPIICGSSAFFNAFILGCSFAPNMASLIIMRLLAGIGGSAVMTIVSAIIGDVFPVHERAAASCIVVGTPSLAPVIGPIAGGFLSQHLGWRWAYWILVMTSGPTNLLMFFLMKESNHSTILEKKTRRLKKQLERDDLHSYLEMRMPPREVLARSIVRPVKFLFRSPIAFLVSLYVSIVYGTLYLLFTTIPDVFQDIYGFSIQFTGLAYIGLGLGMFVSHSIYLYLPFFVLRQNAQIAIGVIFTYNDGIVVRMREKNNGVFEPEMRLATTIYFGPIMPVALFIYGWTARADVHWIVPCLSFILYGFGLLGIFVPCQTYMVDAFLETAASAVAALVCLRCVFGALLPLIGPKVYEKLGLGWGNSLLGFILLAVTPVPFAFLKWGGYIRKKYPVNVS</sequence>
<dbReference type="EMBL" id="MU004579">
    <property type="protein sequence ID" value="KAF2647839.1"/>
    <property type="molecule type" value="Genomic_DNA"/>
</dbReference>
<proteinExistence type="predicted"/>
<dbReference type="AlphaFoldDB" id="A0A6A6SJB8"/>
<feature type="domain" description="Major facilitator superfamily (MFS) profile" evidence="7">
    <location>
        <begin position="45"/>
        <end position="536"/>
    </location>
</feature>
<keyword evidence="9" id="KW-1185">Reference proteome</keyword>
<accession>A0A6A6SJB8</accession>
<feature type="transmembrane region" description="Helical" evidence="6">
    <location>
        <begin position="315"/>
        <end position="334"/>
    </location>
</feature>
<feature type="transmembrane region" description="Helical" evidence="6">
    <location>
        <begin position="354"/>
        <end position="373"/>
    </location>
</feature>
<dbReference type="SUPFAM" id="SSF103473">
    <property type="entry name" value="MFS general substrate transporter"/>
    <property type="match status" value="1"/>
</dbReference>
<organism evidence="8 9">
    <name type="scientific">Lophiostoma macrostomum CBS 122681</name>
    <dbReference type="NCBI Taxonomy" id="1314788"/>
    <lineage>
        <taxon>Eukaryota</taxon>
        <taxon>Fungi</taxon>
        <taxon>Dikarya</taxon>
        <taxon>Ascomycota</taxon>
        <taxon>Pezizomycotina</taxon>
        <taxon>Dothideomycetes</taxon>
        <taxon>Pleosporomycetidae</taxon>
        <taxon>Pleosporales</taxon>
        <taxon>Lophiostomataceae</taxon>
        <taxon>Lophiostoma</taxon>
    </lineage>
</organism>
<dbReference type="OrthoDB" id="5296287at2759"/>
<feature type="transmembrane region" description="Helical" evidence="6">
    <location>
        <begin position="414"/>
        <end position="433"/>
    </location>
</feature>
<dbReference type="InterPro" id="IPR036259">
    <property type="entry name" value="MFS_trans_sf"/>
</dbReference>
<dbReference type="GO" id="GO:0016020">
    <property type="term" value="C:membrane"/>
    <property type="evidence" value="ECO:0007669"/>
    <property type="project" value="UniProtKB-SubCell"/>
</dbReference>
<feature type="transmembrane region" description="Helical" evidence="6">
    <location>
        <begin position="474"/>
        <end position="495"/>
    </location>
</feature>
<evidence type="ECO:0000256" key="5">
    <source>
        <dbReference type="SAM" id="MobiDB-lite"/>
    </source>
</evidence>
<evidence type="ECO:0000256" key="3">
    <source>
        <dbReference type="ARBA" id="ARBA00022989"/>
    </source>
</evidence>
<reference evidence="8" key="1">
    <citation type="journal article" date="2020" name="Stud. Mycol.">
        <title>101 Dothideomycetes genomes: a test case for predicting lifestyles and emergence of pathogens.</title>
        <authorList>
            <person name="Haridas S."/>
            <person name="Albert R."/>
            <person name="Binder M."/>
            <person name="Bloem J."/>
            <person name="Labutti K."/>
            <person name="Salamov A."/>
            <person name="Andreopoulos B."/>
            <person name="Baker S."/>
            <person name="Barry K."/>
            <person name="Bills G."/>
            <person name="Bluhm B."/>
            <person name="Cannon C."/>
            <person name="Castanera R."/>
            <person name="Culley D."/>
            <person name="Daum C."/>
            <person name="Ezra D."/>
            <person name="Gonzalez J."/>
            <person name="Henrissat B."/>
            <person name="Kuo A."/>
            <person name="Liang C."/>
            <person name="Lipzen A."/>
            <person name="Lutzoni F."/>
            <person name="Magnuson J."/>
            <person name="Mondo S."/>
            <person name="Nolan M."/>
            <person name="Ohm R."/>
            <person name="Pangilinan J."/>
            <person name="Park H.-J."/>
            <person name="Ramirez L."/>
            <person name="Alfaro M."/>
            <person name="Sun H."/>
            <person name="Tritt A."/>
            <person name="Yoshinaga Y."/>
            <person name="Zwiers L.-H."/>
            <person name="Turgeon B."/>
            <person name="Goodwin S."/>
            <person name="Spatafora J."/>
            <person name="Crous P."/>
            <person name="Grigoriev I."/>
        </authorList>
    </citation>
    <scope>NUCLEOTIDE SEQUENCE</scope>
    <source>
        <strain evidence="8">CBS 122681</strain>
    </source>
</reference>
<feature type="transmembrane region" description="Helical" evidence="6">
    <location>
        <begin position="120"/>
        <end position="140"/>
    </location>
</feature>
<feature type="transmembrane region" description="Helical" evidence="6">
    <location>
        <begin position="439"/>
        <end position="462"/>
    </location>
</feature>
<feature type="transmembrane region" description="Helical" evidence="6">
    <location>
        <begin position="177"/>
        <end position="198"/>
    </location>
</feature>
<feature type="transmembrane region" description="Helical" evidence="6">
    <location>
        <begin position="152"/>
        <end position="171"/>
    </location>
</feature>
<evidence type="ECO:0000313" key="8">
    <source>
        <dbReference type="EMBL" id="KAF2647839.1"/>
    </source>
</evidence>
<evidence type="ECO:0000256" key="2">
    <source>
        <dbReference type="ARBA" id="ARBA00022692"/>
    </source>
</evidence>
<dbReference type="InterPro" id="IPR011701">
    <property type="entry name" value="MFS"/>
</dbReference>
<dbReference type="InterPro" id="IPR020846">
    <property type="entry name" value="MFS_dom"/>
</dbReference>
<comment type="subcellular location">
    <subcellularLocation>
        <location evidence="1">Membrane</location>
        <topology evidence="1">Multi-pass membrane protein</topology>
    </subcellularLocation>
</comment>
<dbReference type="Pfam" id="PF07690">
    <property type="entry name" value="MFS_1"/>
    <property type="match status" value="1"/>
</dbReference>
<gene>
    <name evidence="8" type="ORF">K491DRAFT_277738</name>
</gene>
<feature type="transmembrane region" description="Helical" evidence="6">
    <location>
        <begin position="210"/>
        <end position="228"/>
    </location>
</feature>
<keyword evidence="4 6" id="KW-0472">Membrane</keyword>
<dbReference type="FunFam" id="1.20.1250.20:FF:000011">
    <property type="entry name" value="MFS multidrug transporter, putative"/>
    <property type="match status" value="1"/>
</dbReference>
<evidence type="ECO:0000256" key="4">
    <source>
        <dbReference type="ARBA" id="ARBA00023136"/>
    </source>
</evidence>
<name>A0A6A6SJB8_9PLEO</name>
<dbReference type="PANTHER" id="PTHR23502">
    <property type="entry name" value="MAJOR FACILITATOR SUPERFAMILY"/>
    <property type="match status" value="1"/>
</dbReference>
<protein>
    <submittedName>
        <fullName evidence="8">Putative MFS multidrug transporter</fullName>
    </submittedName>
</protein>
<keyword evidence="3 6" id="KW-1133">Transmembrane helix</keyword>
<dbReference type="PROSITE" id="PS50850">
    <property type="entry name" value="MFS"/>
    <property type="match status" value="1"/>
</dbReference>
<evidence type="ECO:0000313" key="9">
    <source>
        <dbReference type="Proteomes" id="UP000799324"/>
    </source>
</evidence>
<feature type="transmembrane region" description="Helical" evidence="6">
    <location>
        <begin position="507"/>
        <end position="527"/>
    </location>
</feature>
<feature type="compositionally biased region" description="Basic and acidic residues" evidence="5">
    <location>
        <begin position="16"/>
        <end position="25"/>
    </location>
</feature>
<dbReference type="Proteomes" id="UP000799324">
    <property type="component" value="Unassembled WGS sequence"/>
</dbReference>
<evidence type="ECO:0000256" key="1">
    <source>
        <dbReference type="ARBA" id="ARBA00004141"/>
    </source>
</evidence>
<feature type="region of interest" description="Disordered" evidence="5">
    <location>
        <begin position="1"/>
        <end position="45"/>
    </location>
</feature>
<feature type="transmembrane region" description="Helical" evidence="6">
    <location>
        <begin position="83"/>
        <end position="100"/>
    </location>
</feature>
<keyword evidence="2 6" id="KW-0812">Transmembrane</keyword>
<feature type="transmembrane region" description="Helical" evidence="6">
    <location>
        <begin position="240"/>
        <end position="259"/>
    </location>
</feature>
<evidence type="ECO:0000256" key="6">
    <source>
        <dbReference type="SAM" id="Phobius"/>
    </source>
</evidence>
<dbReference type="PANTHER" id="PTHR23502:SF33">
    <property type="entry name" value="MAJOR FACILITATOR SUPERFAMILY (MFS) PROFILE DOMAIN-CONTAINING PROTEIN-RELATED"/>
    <property type="match status" value="1"/>
</dbReference>